<feature type="transmembrane region" description="Helical" evidence="2">
    <location>
        <begin position="49"/>
        <end position="70"/>
    </location>
</feature>
<protein>
    <submittedName>
        <fullName evidence="4">KCNMA1</fullName>
    </submittedName>
</protein>
<keyword evidence="2" id="KW-0472">Membrane</keyword>
<keyword evidence="2" id="KW-0812">Transmembrane</keyword>
<sequence>IGNLQPPSSHFANSRIGRSEEANQTNRVAKYNLRSFGNEVDDSLEMHKAVLTAIVTILLTISTILTICSLDTPAFCNSAIDDNLQ</sequence>
<accession>A0A0M3IFQ1</accession>
<evidence type="ECO:0000313" key="4">
    <source>
        <dbReference type="WBParaSite" id="ALUE_0001705501-mRNA-1"/>
    </source>
</evidence>
<dbReference type="WBParaSite" id="ALUE_0001705501-mRNA-1">
    <property type="protein sequence ID" value="ALUE_0001705501-mRNA-1"/>
    <property type="gene ID" value="ALUE_0001705501"/>
</dbReference>
<keyword evidence="3" id="KW-1185">Reference proteome</keyword>
<dbReference type="Proteomes" id="UP000036681">
    <property type="component" value="Unplaced"/>
</dbReference>
<name>A0A0M3IFQ1_ASCLU</name>
<evidence type="ECO:0000256" key="1">
    <source>
        <dbReference type="SAM" id="MobiDB-lite"/>
    </source>
</evidence>
<reference evidence="4" key="1">
    <citation type="submission" date="2017-02" db="UniProtKB">
        <authorList>
            <consortium name="WormBaseParasite"/>
        </authorList>
    </citation>
    <scope>IDENTIFICATION</scope>
</reference>
<keyword evidence="2" id="KW-1133">Transmembrane helix</keyword>
<feature type="compositionally biased region" description="Polar residues" evidence="1">
    <location>
        <begin position="1"/>
        <end position="12"/>
    </location>
</feature>
<dbReference type="AlphaFoldDB" id="A0A0M3IFQ1"/>
<organism evidence="3 4">
    <name type="scientific">Ascaris lumbricoides</name>
    <name type="common">Giant roundworm</name>
    <dbReference type="NCBI Taxonomy" id="6252"/>
    <lineage>
        <taxon>Eukaryota</taxon>
        <taxon>Metazoa</taxon>
        <taxon>Ecdysozoa</taxon>
        <taxon>Nematoda</taxon>
        <taxon>Chromadorea</taxon>
        <taxon>Rhabditida</taxon>
        <taxon>Spirurina</taxon>
        <taxon>Ascaridomorpha</taxon>
        <taxon>Ascaridoidea</taxon>
        <taxon>Ascarididae</taxon>
        <taxon>Ascaris</taxon>
    </lineage>
</organism>
<evidence type="ECO:0000313" key="3">
    <source>
        <dbReference type="Proteomes" id="UP000036681"/>
    </source>
</evidence>
<proteinExistence type="predicted"/>
<evidence type="ECO:0000256" key="2">
    <source>
        <dbReference type="SAM" id="Phobius"/>
    </source>
</evidence>
<feature type="region of interest" description="Disordered" evidence="1">
    <location>
        <begin position="1"/>
        <end position="21"/>
    </location>
</feature>